<protein>
    <submittedName>
        <fullName evidence="8">TonB family protein</fullName>
    </submittedName>
</protein>
<keyword evidence="9" id="KW-1185">Reference proteome</keyword>
<keyword evidence="4" id="KW-0472">Membrane</keyword>
<organism evidence="8 9">
    <name type="scientific">Thalassococcus arenae</name>
    <dbReference type="NCBI Taxonomy" id="2851652"/>
    <lineage>
        <taxon>Bacteria</taxon>
        <taxon>Pseudomonadati</taxon>
        <taxon>Pseudomonadota</taxon>
        <taxon>Alphaproteobacteria</taxon>
        <taxon>Rhodobacterales</taxon>
        <taxon>Roseobacteraceae</taxon>
        <taxon>Thalassococcus</taxon>
    </lineage>
</organism>
<evidence type="ECO:0000313" key="9">
    <source>
        <dbReference type="Proteomes" id="UP001166293"/>
    </source>
</evidence>
<evidence type="ECO:0000259" key="7">
    <source>
        <dbReference type="PROSITE" id="PS52015"/>
    </source>
</evidence>
<name>A0ABS6N932_9RHOB</name>
<evidence type="ECO:0000256" key="6">
    <source>
        <dbReference type="SAM" id="SignalP"/>
    </source>
</evidence>
<comment type="subcellular location">
    <subcellularLocation>
        <location evidence="1">Membrane</location>
        <topology evidence="1">Single-pass membrane protein</topology>
    </subcellularLocation>
</comment>
<gene>
    <name evidence="8" type="ORF">KUH32_11995</name>
</gene>
<keyword evidence="2" id="KW-0812">Transmembrane</keyword>
<feature type="domain" description="TonB C-terminal" evidence="7">
    <location>
        <begin position="244"/>
        <end position="334"/>
    </location>
</feature>
<feature type="region of interest" description="Disordered" evidence="5">
    <location>
        <begin position="118"/>
        <end position="242"/>
    </location>
</feature>
<feature type="compositionally biased region" description="Low complexity" evidence="5">
    <location>
        <begin position="179"/>
        <end position="206"/>
    </location>
</feature>
<keyword evidence="3" id="KW-1133">Transmembrane helix</keyword>
<evidence type="ECO:0000313" key="8">
    <source>
        <dbReference type="EMBL" id="MBV2360499.1"/>
    </source>
</evidence>
<evidence type="ECO:0000256" key="4">
    <source>
        <dbReference type="ARBA" id="ARBA00023136"/>
    </source>
</evidence>
<dbReference type="EMBL" id="JAHRWL010000002">
    <property type="protein sequence ID" value="MBV2360499.1"/>
    <property type="molecule type" value="Genomic_DNA"/>
</dbReference>
<evidence type="ECO:0000256" key="1">
    <source>
        <dbReference type="ARBA" id="ARBA00004167"/>
    </source>
</evidence>
<reference evidence="8" key="1">
    <citation type="submission" date="2021-06" db="EMBL/GenBank/DDBJ databases">
        <title>Thalassococcus sp. CAU 1522 isolated from sea sand, Republic of Korea.</title>
        <authorList>
            <person name="Kim W."/>
        </authorList>
    </citation>
    <scope>NUCLEOTIDE SEQUENCE</scope>
    <source>
        <strain evidence="8">CAU 1522</strain>
    </source>
</reference>
<accession>A0ABS6N932</accession>
<dbReference type="InterPro" id="IPR037682">
    <property type="entry name" value="TonB_C"/>
</dbReference>
<feature type="chain" id="PRO_5046465318" evidence="6">
    <location>
        <begin position="21"/>
        <end position="334"/>
    </location>
</feature>
<proteinExistence type="predicted"/>
<sequence>MIRVFEGTVFLTLAGAVHLAALTLAPVSVGGAAQGAGGRESVTLAPATETLAALVAQWTAPPEVSQVTVPFVAPAADRAPTPLAPPVATALHRAVPAAPRVAPARDSAPRELMAPAPRSLTTDAPQAPIQPEPATALPLPETPLSGTGAPARKPAVLPSPETAQGAAPFVAPEPPSSPRAPTASPKPEARPAALAQADAPAAAPRASRAEPRKTAAGSGRTGQSTERAVRDPAPKGADAGTLRKAQAAWGAQIQAAVNRAVRAPSGGVRGRVTLQLTVTRSGKLSGLTVARSSGNRAIDNAAVKAARRARLPVAPKTLTNSSYTFSLPLNFTSG</sequence>
<keyword evidence="6" id="KW-0732">Signal</keyword>
<feature type="signal peptide" evidence="6">
    <location>
        <begin position="1"/>
        <end position="20"/>
    </location>
</feature>
<evidence type="ECO:0000256" key="5">
    <source>
        <dbReference type="SAM" id="MobiDB-lite"/>
    </source>
</evidence>
<evidence type="ECO:0000256" key="2">
    <source>
        <dbReference type="ARBA" id="ARBA00022692"/>
    </source>
</evidence>
<dbReference type="PROSITE" id="PS52015">
    <property type="entry name" value="TONB_CTD"/>
    <property type="match status" value="1"/>
</dbReference>
<dbReference type="Proteomes" id="UP001166293">
    <property type="component" value="Unassembled WGS sequence"/>
</dbReference>
<comment type="caution">
    <text evidence="8">The sequence shown here is derived from an EMBL/GenBank/DDBJ whole genome shotgun (WGS) entry which is preliminary data.</text>
</comment>
<feature type="compositionally biased region" description="Low complexity" evidence="5">
    <location>
        <begin position="132"/>
        <end position="144"/>
    </location>
</feature>
<dbReference type="RefSeq" id="WP_217778687.1">
    <property type="nucleotide sequence ID" value="NZ_JAHRWL010000002.1"/>
</dbReference>
<dbReference type="Pfam" id="PF03544">
    <property type="entry name" value="TonB_C"/>
    <property type="match status" value="1"/>
</dbReference>
<dbReference type="InterPro" id="IPR006260">
    <property type="entry name" value="TonB/TolA_C"/>
</dbReference>
<evidence type="ECO:0000256" key="3">
    <source>
        <dbReference type="ARBA" id="ARBA00022989"/>
    </source>
</evidence>
<dbReference type="NCBIfam" id="TIGR01352">
    <property type="entry name" value="tonB_Cterm"/>
    <property type="match status" value="1"/>
</dbReference>